<dbReference type="EMBL" id="CP087994">
    <property type="protein sequence ID" value="UYO61098.1"/>
    <property type="molecule type" value="Genomic_DNA"/>
</dbReference>
<keyword evidence="2" id="KW-1185">Reference proteome</keyword>
<accession>A0ABY6H9E3</accession>
<evidence type="ECO:0000313" key="1">
    <source>
        <dbReference type="EMBL" id="UYO61098.1"/>
    </source>
</evidence>
<evidence type="ECO:0000313" key="2">
    <source>
        <dbReference type="Proteomes" id="UP001163550"/>
    </source>
</evidence>
<proteinExistence type="predicted"/>
<sequence>MSIKNFIKILLDIEVNTEDILELRENPKEYVTKVEDAEKLKDLFLLMDLAKRQEVDEDDN</sequence>
<organism evidence="1 2">
    <name type="scientific">Acetobacterium wieringae</name>
    <dbReference type="NCBI Taxonomy" id="52694"/>
    <lineage>
        <taxon>Bacteria</taxon>
        <taxon>Bacillati</taxon>
        <taxon>Bacillota</taxon>
        <taxon>Clostridia</taxon>
        <taxon>Eubacteriales</taxon>
        <taxon>Eubacteriaceae</taxon>
        <taxon>Acetobacterium</taxon>
    </lineage>
</organism>
<protein>
    <submittedName>
        <fullName evidence="1">Uncharacterized protein</fullName>
    </submittedName>
</protein>
<name>A0ABY6H9E3_9FIRM</name>
<dbReference type="RefSeq" id="WP_263992375.1">
    <property type="nucleotide sequence ID" value="NZ_CP087994.1"/>
</dbReference>
<dbReference type="Proteomes" id="UP001163550">
    <property type="component" value="Chromosome"/>
</dbReference>
<reference evidence="1" key="1">
    <citation type="submission" date="2021-11" db="EMBL/GenBank/DDBJ databases">
        <title>Isoprene-degrading acetogen.</title>
        <authorList>
            <person name="Yang Y."/>
            <person name="Jin H."/>
            <person name="Yan J."/>
        </authorList>
    </citation>
    <scope>NUCLEOTIDE SEQUENCE</scope>
    <source>
        <strain evidence="1">Berkeley</strain>
    </source>
</reference>
<gene>
    <name evidence="1" type="ORF">LNN31_09900</name>
</gene>